<keyword evidence="11" id="KW-0520">NAD</keyword>
<dbReference type="GO" id="GO:0006021">
    <property type="term" value="P:inositol biosynthetic process"/>
    <property type="evidence" value="ECO:0007669"/>
    <property type="project" value="UniProtKB-UniPathway"/>
</dbReference>
<evidence type="ECO:0000256" key="13">
    <source>
        <dbReference type="ARBA" id="ARBA00023209"/>
    </source>
</evidence>
<dbReference type="UniPathway" id="UPA00823">
    <property type="reaction ID" value="UER00787"/>
</dbReference>
<dbReference type="STRING" id="556484.B7FWI9"/>
<dbReference type="FunFam" id="3.30.360.10:FF:000040">
    <property type="entry name" value="Inositol 1-phosphate synthase"/>
    <property type="match status" value="1"/>
</dbReference>
<evidence type="ECO:0000256" key="16">
    <source>
        <dbReference type="ARBA" id="ARBA00023264"/>
    </source>
</evidence>
<feature type="domain" description="Myo-inositol-1-phosphate synthase GAPDH-like" evidence="17">
    <location>
        <begin position="308"/>
        <end position="421"/>
    </location>
</feature>
<dbReference type="OMA" id="VYVPMKE"/>
<dbReference type="eggNOG" id="KOG0693">
    <property type="taxonomic scope" value="Eukaryota"/>
</dbReference>
<dbReference type="GO" id="GO:0005829">
    <property type="term" value="C:cytosol"/>
    <property type="evidence" value="ECO:0007669"/>
    <property type="project" value="UniProtKB-SubCell"/>
</dbReference>
<comment type="similarity">
    <text evidence="6">Belongs to the myo-inositol 1-phosphate synthase family.</text>
</comment>
<evidence type="ECO:0000256" key="8">
    <source>
        <dbReference type="ARBA" id="ARBA00022490"/>
    </source>
</evidence>
<gene>
    <name evidence="18" type="ORF">PHATRDRAFT_45120</name>
</gene>
<comment type="cofactor">
    <cofactor evidence="2">
        <name>NAD(+)</name>
        <dbReference type="ChEBI" id="CHEBI:57540"/>
    </cofactor>
</comment>
<dbReference type="OrthoDB" id="2887at2759"/>
<proteinExistence type="inferred from homology"/>
<comment type="pathway">
    <text evidence="5">Polyol metabolism; myo-inositol biosynthesis; myo-inositol from D-glucose 6-phosphate: step 1/2.</text>
</comment>
<keyword evidence="13" id="KW-0594">Phospholipid biosynthesis</keyword>
<organism evidence="18 19">
    <name type="scientific">Phaeodactylum tricornutum (strain CCAP 1055/1)</name>
    <dbReference type="NCBI Taxonomy" id="556484"/>
    <lineage>
        <taxon>Eukaryota</taxon>
        <taxon>Sar</taxon>
        <taxon>Stramenopiles</taxon>
        <taxon>Ochrophyta</taxon>
        <taxon>Bacillariophyta</taxon>
        <taxon>Bacillariophyceae</taxon>
        <taxon>Bacillariophycidae</taxon>
        <taxon>Naviculales</taxon>
        <taxon>Phaeodactylaceae</taxon>
        <taxon>Phaeodactylum</taxon>
    </lineage>
</organism>
<evidence type="ECO:0000256" key="3">
    <source>
        <dbReference type="ARBA" id="ARBA00004123"/>
    </source>
</evidence>
<keyword evidence="15" id="KW-0539">Nucleus</keyword>
<dbReference type="SUPFAM" id="SSF51735">
    <property type="entry name" value="NAD(P)-binding Rossmann-fold domains"/>
    <property type="match status" value="1"/>
</dbReference>
<comment type="subcellular location">
    <subcellularLocation>
        <location evidence="4">Cytoplasm</location>
        <location evidence="4">Cytosol</location>
    </subcellularLocation>
    <subcellularLocation>
        <location evidence="3">Nucleus</location>
    </subcellularLocation>
</comment>
<comment type="catalytic activity">
    <reaction evidence="1">
        <text>D-glucose 6-phosphate = 1D-myo-inositol 3-phosphate</text>
        <dbReference type="Rhea" id="RHEA:10716"/>
        <dbReference type="ChEBI" id="CHEBI:58401"/>
        <dbReference type="ChEBI" id="CHEBI:61548"/>
        <dbReference type="EC" id="5.5.1.4"/>
    </reaction>
</comment>
<dbReference type="Pfam" id="PF07994">
    <property type="entry name" value="NAD_binding_5"/>
    <property type="match status" value="1"/>
</dbReference>
<reference evidence="18 19" key="1">
    <citation type="journal article" date="2008" name="Nature">
        <title>The Phaeodactylum genome reveals the evolutionary history of diatom genomes.</title>
        <authorList>
            <person name="Bowler C."/>
            <person name="Allen A.E."/>
            <person name="Badger J.H."/>
            <person name="Grimwood J."/>
            <person name="Jabbari K."/>
            <person name="Kuo A."/>
            <person name="Maheswari U."/>
            <person name="Martens C."/>
            <person name="Maumus F."/>
            <person name="Otillar R.P."/>
            <person name="Rayko E."/>
            <person name="Salamov A."/>
            <person name="Vandepoele K."/>
            <person name="Beszteri B."/>
            <person name="Gruber A."/>
            <person name="Heijde M."/>
            <person name="Katinka M."/>
            <person name="Mock T."/>
            <person name="Valentin K."/>
            <person name="Verret F."/>
            <person name="Berges J.A."/>
            <person name="Brownlee C."/>
            <person name="Cadoret J.P."/>
            <person name="Chiovitti A."/>
            <person name="Choi C.J."/>
            <person name="Coesel S."/>
            <person name="De Martino A."/>
            <person name="Detter J.C."/>
            <person name="Durkin C."/>
            <person name="Falciatore A."/>
            <person name="Fournet J."/>
            <person name="Haruta M."/>
            <person name="Huysman M.J."/>
            <person name="Jenkins B.D."/>
            <person name="Jiroutova K."/>
            <person name="Jorgensen R.E."/>
            <person name="Joubert Y."/>
            <person name="Kaplan A."/>
            <person name="Kroger N."/>
            <person name="Kroth P.G."/>
            <person name="La Roche J."/>
            <person name="Lindquist E."/>
            <person name="Lommer M."/>
            <person name="Martin-Jezequel V."/>
            <person name="Lopez P.J."/>
            <person name="Lucas S."/>
            <person name="Mangogna M."/>
            <person name="McGinnis K."/>
            <person name="Medlin L.K."/>
            <person name="Montsant A."/>
            <person name="Oudot-Le Secq M.P."/>
            <person name="Napoli C."/>
            <person name="Obornik M."/>
            <person name="Parker M.S."/>
            <person name="Petit J.L."/>
            <person name="Porcel B.M."/>
            <person name="Poulsen N."/>
            <person name="Robison M."/>
            <person name="Rychlewski L."/>
            <person name="Rynearson T.A."/>
            <person name="Schmutz J."/>
            <person name="Shapiro H."/>
            <person name="Siaut M."/>
            <person name="Stanley M."/>
            <person name="Sussman M.R."/>
            <person name="Taylor A.R."/>
            <person name="Vardi A."/>
            <person name="von Dassow P."/>
            <person name="Vyverman W."/>
            <person name="Willis A."/>
            <person name="Wyrwicz L.S."/>
            <person name="Rokhsar D.S."/>
            <person name="Weissenbach J."/>
            <person name="Armbrust E.V."/>
            <person name="Green B.R."/>
            <person name="Van de Peer Y."/>
            <person name="Grigoriev I.V."/>
        </authorList>
    </citation>
    <scope>NUCLEOTIDE SEQUENCE [LARGE SCALE GENOMIC DNA]</scope>
    <source>
        <strain evidence="18 19">CCAP 1055/1</strain>
    </source>
</reference>
<evidence type="ECO:0000256" key="10">
    <source>
        <dbReference type="ARBA" id="ARBA00022550"/>
    </source>
</evidence>
<evidence type="ECO:0000256" key="5">
    <source>
        <dbReference type="ARBA" id="ARBA00005117"/>
    </source>
</evidence>
<name>B7FWI9_PHATC</name>
<dbReference type="FunFam" id="3.40.50.720:FF:000069">
    <property type="entry name" value="Inositol-3-phosphate synthase 1"/>
    <property type="match status" value="1"/>
</dbReference>
<accession>B7FWI9</accession>
<dbReference type="AlphaFoldDB" id="B7FWI9"/>
<dbReference type="PANTHER" id="PTHR11510">
    <property type="entry name" value="MYO-INOSITOL-1 PHOSPHATE SYNTHASE"/>
    <property type="match status" value="1"/>
</dbReference>
<evidence type="ECO:0000259" key="17">
    <source>
        <dbReference type="Pfam" id="PF01658"/>
    </source>
</evidence>
<dbReference type="InterPro" id="IPR002587">
    <property type="entry name" value="Myo-inos-1-P_Synthase"/>
</dbReference>
<dbReference type="SUPFAM" id="SSF55347">
    <property type="entry name" value="Glyceraldehyde-3-phosphate dehydrogenase-like, C-terminal domain"/>
    <property type="match status" value="1"/>
</dbReference>
<dbReference type="FunCoup" id="B7FWI9">
    <property type="interactions" value="94"/>
</dbReference>
<evidence type="ECO:0000256" key="6">
    <source>
        <dbReference type="ARBA" id="ARBA00010813"/>
    </source>
</evidence>
<evidence type="ECO:0000256" key="14">
    <source>
        <dbReference type="ARBA" id="ARBA00023235"/>
    </source>
</evidence>
<evidence type="ECO:0000256" key="15">
    <source>
        <dbReference type="ARBA" id="ARBA00023242"/>
    </source>
</evidence>
<reference evidence="19" key="2">
    <citation type="submission" date="2008-08" db="EMBL/GenBank/DDBJ databases">
        <authorList>
            <consortium name="Diatom Consortium"/>
            <person name="Grigoriev I."/>
            <person name="Grimwood J."/>
            <person name="Kuo A."/>
            <person name="Otillar R.P."/>
            <person name="Salamov A."/>
            <person name="Detter J.C."/>
            <person name="Lindquist E."/>
            <person name="Shapiro H."/>
            <person name="Lucas S."/>
            <person name="Glavina del Rio T."/>
            <person name="Pitluck S."/>
            <person name="Rokhsar D."/>
            <person name="Bowler C."/>
        </authorList>
    </citation>
    <scope>GENOME REANNOTATION</scope>
    <source>
        <strain evidence="19">CCAP 1055/1</strain>
    </source>
</reference>
<dbReference type="Gene3D" id="3.40.50.720">
    <property type="entry name" value="NAD(P)-binding Rossmann-like Domain"/>
    <property type="match status" value="2"/>
</dbReference>
<evidence type="ECO:0000256" key="4">
    <source>
        <dbReference type="ARBA" id="ARBA00004514"/>
    </source>
</evidence>
<dbReference type="RefSeq" id="XP_002179168.1">
    <property type="nucleotide sequence ID" value="XM_002179132.1"/>
</dbReference>
<dbReference type="GO" id="GO:0004512">
    <property type="term" value="F:inositol-3-phosphate synthase activity"/>
    <property type="evidence" value="ECO:0007669"/>
    <property type="project" value="UniProtKB-EC"/>
</dbReference>
<dbReference type="InParanoid" id="B7FWI9"/>
<keyword evidence="8" id="KW-0963">Cytoplasm</keyword>
<keyword evidence="9" id="KW-0444">Lipid biosynthesis</keyword>
<keyword evidence="19" id="KW-1185">Reference proteome</keyword>
<keyword evidence="16" id="KW-1208">Phospholipid metabolism</keyword>
<dbReference type="EC" id="5.5.1.4" evidence="7"/>
<dbReference type="FunFam" id="3.40.50.720:FF:000107">
    <property type="entry name" value="inositol-3-phosphate synthase"/>
    <property type="match status" value="1"/>
</dbReference>
<dbReference type="GO" id="GO:0005634">
    <property type="term" value="C:nucleus"/>
    <property type="evidence" value="ECO:0007669"/>
    <property type="project" value="UniProtKB-SubCell"/>
</dbReference>
<evidence type="ECO:0000256" key="1">
    <source>
        <dbReference type="ARBA" id="ARBA00000113"/>
    </source>
</evidence>
<dbReference type="InterPro" id="IPR013021">
    <property type="entry name" value="Myo-inos-1-P_Synthase_GAPDH"/>
</dbReference>
<dbReference type="EMBL" id="CM000609">
    <property type="protein sequence ID" value="EEC48991.1"/>
    <property type="molecule type" value="Genomic_DNA"/>
</dbReference>
<evidence type="ECO:0000313" key="19">
    <source>
        <dbReference type="Proteomes" id="UP000000759"/>
    </source>
</evidence>
<evidence type="ECO:0000313" key="18">
    <source>
        <dbReference type="EMBL" id="EEC48991.1"/>
    </source>
</evidence>
<dbReference type="GO" id="GO:0008654">
    <property type="term" value="P:phospholipid biosynthetic process"/>
    <property type="evidence" value="ECO:0007669"/>
    <property type="project" value="UniProtKB-KW"/>
</dbReference>
<dbReference type="PIRSF" id="PIRSF015578">
    <property type="entry name" value="Myoinos-ppht_syn"/>
    <property type="match status" value="1"/>
</dbReference>
<dbReference type="Pfam" id="PF01658">
    <property type="entry name" value="Inos-1-P_synth"/>
    <property type="match status" value="1"/>
</dbReference>
<evidence type="ECO:0000256" key="7">
    <source>
        <dbReference type="ARBA" id="ARBA00012125"/>
    </source>
</evidence>
<dbReference type="GeneID" id="7200187"/>
<evidence type="ECO:0000256" key="9">
    <source>
        <dbReference type="ARBA" id="ARBA00022516"/>
    </source>
</evidence>
<dbReference type="HOGENOM" id="CLU_021486_2_0_1"/>
<sequence length="530" mass="58637">MSSCQHLEGEFTVQSKNCQYNADTIISDYTYETTIVEGNVVKPVKSKMKFRTERKVPKLGVMLVGLGGNNGCTCVAGAIANKLGMTWETKEGKLKANYWGSVMMASTAKIGNDTHGNAVYTPLRNMLPMANPNEIVWGGWDINGMNLGEAMKRSKVLDIDLQNQLYPHMKNITPLPSVYFSDFIAANQGERANNVIKGTKQEQLDQLRNDIRNFKTNNGLDKVILLWTANTERFASIEEGVNDTADNLLESIMRGEAEVSASTVFAVASILEGSTFINGSPQNTFVPGVLELARQHKVFIAGDDFKSGQTKMKSVLVDFLVSAGIKPVSIVSYNHLGNNDGKNLSAPSQFRSKEISKSNVVDDMVASNRILFEEDEHPDHVVVIKYVPYVADSKRAMDEYTSEIFMGGKNTIVMHNTCEDSLLATPLIYDLVILGELCERITVKKEGSEDWEAFHPVLSLLSYMLKAPLVPNGAPVVNALFTQREAVINVMRACLGLGPNNHMTLEHRFESSLKELQEAAKDANKKRRLN</sequence>
<dbReference type="KEGG" id="pti:PHATRDRAFT_45120"/>
<keyword evidence="12" id="KW-0443">Lipid metabolism</keyword>
<evidence type="ECO:0000256" key="2">
    <source>
        <dbReference type="ARBA" id="ARBA00001911"/>
    </source>
</evidence>
<keyword evidence="10" id="KW-0398">Inositol biosynthesis</keyword>
<dbReference type="InterPro" id="IPR036291">
    <property type="entry name" value="NAD(P)-bd_dom_sf"/>
</dbReference>
<dbReference type="Proteomes" id="UP000000759">
    <property type="component" value="Chromosome 6"/>
</dbReference>
<evidence type="ECO:0000256" key="11">
    <source>
        <dbReference type="ARBA" id="ARBA00023027"/>
    </source>
</evidence>
<keyword evidence="14" id="KW-0413">Isomerase</keyword>
<protein>
    <recommendedName>
        <fullName evidence="7">inositol-3-phosphate synthase</fullName>
        <ecNumber evidence="7">5.5.1.4</ecNumber>
    </recommendedName>
</protein>
<evidence type="ECO:0000256" key="12">
    <source>
        <dbReference type="ARBA" id="ARBA00023098"/>
    </source>
</evidence>
<dbReference type="PaxDb" id="2850-Phatr45120"/>